<dbReference type="InterPro" id="IPR042230">
    <property type="entry name" value="CusF_sf"/>
</dbReference>
<dbReference type="InterPro" id="IPR058791">
    <property type="entry name" value="3HB_CusB"/>
</dbReference>
<dbReference type="GO" id="GO:0030288">
    <property type="term" value="C:outer membrane-bounded periplasmic space"/>
    <property type="evidence" value="ECO:0007669"/>
    <property type="project" value="TreeGrafter"/>
</dbReference>
<dbReference type="FunFam" id="2.40.30.170:FF:000010">
    <property type="entry name" value="Efflux RND transporter periplasmic adaptor subunit"/>
    <property type="match status" value="1"/>
</dbReference>
<comment type="similarity">
    <text evidence="1">Belongs to the membrane fusion protein (MFP) (TC 8.A.1) family.</text>
</comment>
<dbReference type="InterPro" id="IPR021647">
    <property type="entry name" value="CusF_Ec"/>
</dbReference>
<feature type="domain" description="CusB-like three alpha-helical bundle" evidence="6">
    <location>
        <begin position="162"/>
        <end position="213"/>
    </location>
</feature>
<evidence type="ECO:0000259" key="5">
    <source>
        <dbReference type="Pfam" id="PF19335"/>
    </source>
</evidence>
<evidence type="ECO:0000259" key="8">
    <source>
        <dbReference type="Pfam" id="PF25954"/>
    </source>
</evidence>
<comment type="caution">
    <text evidence="10">The sequence shown here is derived from an EMBL/GenBank/DDBJ whole genome shotgun (WGS) entry which is preliminary data.</text>
</comment>
<evidence type="ECO:0000259" key="9">
    <source>
        <dbReference type="Pfam" id="PF25975"/>
    </source>
</evidence>
<keyword evidence="2" id="KW-0813">Transport</keyword>
<feature type="domain" description="CusB-like barrel-sandwich hybrid" evidence="7">
    <location>
        <begin position="128"/>
        <end position="247"/>
    </location>
</feature>
<dbReference type="Pfam" id="PF25954">
    <property type="entry name" value="Beta-barrel_RND_2"/>
    <property type="match status" value="1"/>
</dbReference>
<keyword evidence="4" id="KW-0406">Ion transport</keyword>
<dbReference type="AlphaFoldDB" id="A0A2T5IXH5"/>
<dbReference type="Pfam" id="PF19335">
    <property type="entry name" value="HMBD"/>
    <property type="match status" value="1"/>
</dbReference>
<keyword evidence="3" id="KW-0732">Signal</keyword>
<dbReference type="Gene3D" id="6.10.140.730">
    <property type="match status" value="1"/>
</dbReference>
<dbReference type="NCBIfam" id="TIGR01730">
    <property type="entry name" value="RND_mfp"/>
    <property type="match status" value="1"/>
</dbReference>
<evidence type="ECO:0000313" key="10">
    <source>
        <dbReference type="EMBL" id="PTQ88564.1"/>
    </source>
</evidence>
<evidence type="ECO:0000256" key="4">
    <source>
        <dbReference type="ARBA" id="ARBA00023065"/>
    </source>
</evidence>
<dbReference type="PANTHER" id="PTHR30097:SF15">
    <property type="entry name" value="CATION EFFLUX SYSTEM PROTEIN CUSB"/>
    <property type="match status" value="1"/>
</dbReference>
<evidence type="ECO:0000259" key="6">
    <source>
        <dbReference type="Pfam" id="PF25869"/>
    </source>
</evidence>
<feature type="domain" description="Heavy metal binding" evidence="5">
    <location>
        <begin position="50"/>
        <end position="77"/>
    </location>
</feature>
<dbReference type="SUPFAM" id="SSF111369">
    <property type="entry name" value="HlyD-like secretion proteins"/>
    <property type="match status" value="1"/>
</dbReference>
<gene>
    <name evidence="10" type="ORF">C8N29_11187</name>
</gene>
<dbReference type="InterPro" id="IPR058790">
    <property type="entry name" value="BSH_CusB"/>
</dbReference>
<keyword evidence="11" id="KW-1185">Reference proteome</keyword>
<dbReference type="Pfam" id="PF25975">
    <property type="entry name" value="CzcB_C"/>
    <property type="match status" value="1"/>
</dbReference>
<evidence type="ECO:0000313" key="11">
    <source>
        <dbReference type="Proteomes" id="UP000244223"/>
    </source>
</evidence>
<dbReference type="Gene3D" id="2.40.50.320">
    <property type="entry name" value="Copper binding periplasmic protein CusF"/>
    <property type="match status" value="1"/>
</dbReference>
<sequence length="506" mass="54702">MNKSKLIIIALTGVVLTGGGVGWFYRHQASSLPMASHTTQQQKSEPKVLYWYDPMVPEQKFDKAGKSPFMDMQLVPKYVDSVSDSGVTVSAGMAQNLGIRVVKVQSSQFSDGLSAVGRLEADEHRLYALQTRSAGFIEHLWVRAVGDTVRAGQKVADIYAPELLAAQQEYLALLKVTGIRDIDSLRQAARQRLQLLGMNEGEINAITKAARANPRIGVYAPASGVVTELLVREGGQILPATNLMQIADLSHIWLLLDIPERDASRLKIGDGVNAQLESLPAQRFTGQIDYLYPTLDSTTRSVRVRVVLANRSGVLKTGMFATATLAGHSREVMSVPSEAVISTGTRTVVIVKDGQHFRPAEVSLGAEKNGQSEIVQGLQAGEEVVASGQFLIDSEASLNGVLARLAAVNNKNAIPTPPTAMNESAQADMGIRAKVIAIDRQAASITLDHEAIPALAWPPMTMTFKVRHSEQLKNIKVGERVRMEVNATPDNGAYVIDALQAEASHD</sequence>
<dbReference type="InterPro" id="IPR006143">
    <property type="entry name" value="RND_pump_MFP"/>
</dbReference>
<dbReference type="InterPro" id="IPR051909">
    <property type="entry name" value="MFP_Cation_Efflux"/>
</dbReference>
<dbReference type="Gene3D" id="2.40.30.170">
    <property type="match status" value="1"/>
</dbReference>
<dbReference type="PANTHER" id="PTHR30097">
    <property type="entry name" value="CATION EFFLUX SYSTEM PROTEIN CUSB"/>
    <property type="match status" value="1"/>
</dbReference>
<dbReference type="InterPro" id="IPR058649">
    <property type="entry name" value="CzcB_C"/>
</dbReference>
<dbReference type="GO" id="GO:0016020">
    <property type="term" value="C:membrane"/>
    <property type="evidence" value="ECO:0007669"/>
    <property type="project" value="InterPro"/>
</dbReference>
<feature type="domain" description="CusB-like beta-barrel" evidence="8">
    <location>
        <begin position="252"/>
        <end position="328"/>
    </location>
</feature>
<dbReference type="RefSeq" id="WP_107866198.1">
    <property type="nucleotide sequence ID" value="NZ_QAON01000011.1"/>
</dbReference>
<evidence type="ECO:0000256" key="2">
    <source>
        <dbReference type="ARBA" id="ARBA00022448"/>
    </source>
</evidence>
<feature type="domain" description="CzcB-like C-terminal circularly permuted SH3-like" evidence="9">
    <location>
        <begin position="334"/>
        <end position="392"/>
    </location>
</feature>
<dbReference type="FunFam" id="2.40.420.20:FF:000003">
    <property type="entry name" value="Cation efflux system protein cusB"/>
    <property type="match status" value="1"/>
</dbReference>
<evidence type="ECO:0000256" key="1">
    <source>
        <dbReference type="ARBA" id="ARBA00009477"/>
    </source>
</evidence>
<dbReference type="InterPro" id="IPR058792">
    <property type="entry name" value="Beta-barrel_RND_2"/>
</dbReference>
<dbReference type="GO" id="GO:0060003">
    <property type="term" value="P:copper ion export"/>
    <property type="evidence" value="ECO:0007669"/>
    <property type="project" value="TreeGrafter"/>
</dbReference>
<accession>A0A2T5IXH5</accession>
<reference evidence="10 11" key="1">
    <citation type="submission" date="2018-04" db="EMBL/GenBank/DDBJ databases">
        <title>Genomic Encyclopedia of Archaeal and Bacterial Type Strains, Phase II (KMG-II): from individual species to whole genera.</title>
        <authorList>
            <person name="Goeker M."/>
        </authorList>
    </citation>
    <scope>NUCLEOTIDE SEQUENCE [LARGE SCALE GENOMIC DNA]</scope>
    <source>
        <strain evidence="10 11">DSM 5822</strain>
    </source>
</reference>
<organism evidence="10 11">
    <name type="scientific">Agitococcus lubricus</name>
    <dbReference type="NCBI Taxonomy" id="1077255"/>
    <lineage>
        <taxon>Bacteria</taxon>
        <taxon>Pseudomonadati</taxon>
        <taxon>Pseudomonadota</taxon>
        <taxon>Gammaproteobacteria</taxon>
        <taxon>Moraxellales</taxon>
        <taxon>Moraxellaceae</taxon>
        <taxon>Agitococcus</taxon>
    </lineage>
</organism>
<dbReference type="EMBL" id="QAON01000011">
    <property type="protein sequence ID" value="PTQ88564.1"/>
    <property type="molecule type" value="Genomic_DNA"/>
</dbReference>
<dbReference type="OrthoDB" id="1633529at2"/>
<protein>
    <submittedName>
        <fullName evidence="10">Cu(I)/Ag(I) efflux system membrane fusion protein</fullName>
    </submittedName>
</protein>
<dbReference type="Proteomes" id="UP000244223">
    <property type="component" value="Unassembled WGS sequence"/>
</dbReference>
<name>A0A2T5IXH5_9GAMM</name>
<dbReference type="GO" id="GO:0022857">
    <property type="term" value="F:transmembrane transporter activity"/>
    <property type="evidence" value="ECO:0007669"/>
    <property type="project" value="InterPro"/>
</dbReference>
<dbReference type="GO" id="GO:0015679">
    <property type="term" value="P:plasma membrane copper ion transport"/>
    <property type="evidence" value="ECO:0007669"/>
    <property type="project" value="TreeGrafter"/>
</dbReference>
<dbReference type="InterPro" id="IPR045800">
    <property type="entry name" value="HMBD"/>
</dbReference>
<dbReference type="Gene3D" id="2.40.420.20">
    <property type="match status" value="1"/>
</dbReference>
<dbReference type="Pfam" id="PF11604">
    <property type="entry name" value="CusF_Ec"/>
    <property type="match status" value="1"/>
</dbReference>
<dbReference type="Pfam" id="PF25919">
    <property type="entry name" value="BSH_CusB"/>
    <property type="match status" value="1"/>
</dbReference>
<evidence type="ECO:0000259" key="7">
    <source>
        <dbReference type="Pfam" id="PF25919"/>
    </source>
</evidence>
<proteinExistence type="inferred from homology"/>
<dbReference type="Pfam" id="PF25869">
    <property type="entry name" value="3HB_CusB"/>
    <property type="match status" value="1"/>
</dbReference>
<evidence type="ECO:0000256" key="3">
    <source>
        <dbReference type="ARBA" id="ARBA00022729"/>
    </source>
</evidence>
<dbReference type="GO" id="GO:0046914">
    <property type="term" value="F:transition metal ion binding"/>
    <property type="evidence" value="ECO:0007669"/>
    <property type="project" value="TreeGrafter"/>
</dbReference>